<comment type="similarity">
    <text evidence="1">Belongs to the universal stress protein A family.</text>
</comment>
<comment type="caution">
    <text evidence="3">The sequence shown here is derived from an EMBL/GenBank/DDBJ whole genome shotgun (WGS) entry which is preliminary data.</text>
</comment>
<dbReference type="Proteomes" id="UP001230908">
    <property type="component" value="Unassembled WGS sequence"/>
</dbReference>
<dbReference type="InterPro" id="IPR006015">
    <property type="entry name" value="Universal_stress_UspA"/>
</dbReference>
<evidence type="ECO:0000313" key="3">
    <source>
        <dbReference type="EMBL" id="MDQ7910420.1"/>
    </source>
</evidence>
<protein>
    <submittedName>
        <fullName evidence="3">Universal stress protein</fullName>
    </submittedName>
</protein>
<dbReference type="EMBL" id="JAVHUY010000056">
    <property type="protein sequence ID" value="MDQ7910420.1"/>
    <property type="molecule type" value="Genomic_DNA"/>
</dbReference>
<dbReference type="PANTHER" id="PTHR46268">
    <property type="entry name" value="STRESS RESPONSE PROTEIN NHAX"/>
    <property type="match status" value="1"/>
</dbReference>
<evidence type="ECO:0000313" key="4">
    <source>
        <dbReference type="Proteomes" id="UP001230908"/>
    </source>
</evidence>
<name>A0ABU0ZTW9_9ACTN</name>
<dbReference type="Gene3D" id="3.40.50.620">
    <property type="entry name" value="HUPs"/>
    <property type="match status" value="2"/>
</dbReference>
<dbReference type="SUPFAM" id="SSF52402">
    <property type="entry name" value="Adenine nucleotide alpha hydrolases-like"/>
    <property type="match status" value="2"/>
</dbReference>
<feature type="domain" description="UspA" evidence="2">
    <location>
        <begin position="4"/>
        <end position="142"/>
    </location>
</feature>
<proteinExistence type="inferred from homology"/>
<accession>A0ABU0ZTW9</accession>
<dbReference type="InterPro" id="IPR006016">
    <property type="entry name" value="UspA"/>
</dbReference>
<organism evidence="3 4">
    <name type="scientific">Phytohabitans maris</name>
    <dbReference type="NCBI Taxonomy" id="3071409"/>
    <lineage>
        <taxon>Bacteria</taxon>
        <taxon>Bacillati</taxon>
        <taxon>Actinomycetota</taxon>
        <taxon>Actinomycetes</taxon>
        <taxon>Micromonosporales</taxon>
        <taxon>Micromonosporaceae</taxon>
    </lineage>
</organism>
<dbReference type="Pfam" id="PF00582">
    <property type="entry name" value="Usp"/>
    <property type="match status" value="2"/>
</dbReference>
<sequence length="288" mass="29839">MTLHSIVVGYDASPDAESALEWALDEGARTGTAVTLVYAVEWRAVAGPIGLAPAVWPDDSVREAAEKFIATALARARESYPGVSVSGTVATGGSVAVLVEMSRQARLVVLGRRGHGGFAGLLVGSTSVAVSAHAHCPVVVVRGGQAPVGGPVVVGFDGSDCAQLAVEFGFAEAARRGVELRLVQAWTPPPPRWQPVEFDLDQEVARERAGLQEVAAGWQDKYPEVPATVHVVAGPPAEALIGASQGAQLVVVGSRGRGGFRGLLLGSVSQQLLHHAHSPVVVIRQLPA</sequence>
<reference evidence="3 4" key="1">
    <citation type="submission" date="2023-08" db="EMBL/GenBank/DDBJ databases">
        <title>Phytohabitans sansha sp. nov., isolated from marine sediment.</title>
        <authorList>
            <person name="Zhao Y."/>
            <person name="Yi K."/>
        </authorList>
    </citation>
    <scope>NUCLEOTIDE SEQUENCE [LARGE SCALE GENOMIC DNA]</scope>
    <source>
        <strain evidence="3 4">ZYX-F-186</strain>
    </source>
</reference>
<evidence type="ECO:0000259" key="2">
    <source>
        <dbReference type="Pfam" id="PF00582"/>
    </source>
</evidence>
<gene>
    <name evidence="3" type="ORF">RB614_38595</name>
</gene>
<evidence type="ECO:0000256" key="1">
    <source>
        <dbReference type="ARBA" id="ARBA00008791"/>
    </source>
</evidence>
<dbReference type="PANTHER" id="PTHR46268:SF6">
    <property type="entry name" value="UNIVERSAL STRESS PROTEIN UP12"/>
    <property type="match status" value="1"/>
</dbReference>
<dbReference type="InterPro" id="IPR014729">
    <property type="entry name" value="Rossmann-like_a/b/a_fold"/>
</dbReference>
<keyword evidence="4" id="KW-1185">Reference proteome</keyword>
<dbReference type="PRINTS" id="PR01438">
    <property type="entry name" value="UNVRSLSTRESS"/>
</dbReference>
<feature type="domain" description="UspA" evidence="2">
    <location>
        <begin position="151"/>
        <end position="284"/>
    </location>
</feature>
<dbReference type="RefSeq" id="WP_308717668.1">
    <property type="nucleotide sequence ID" value="NZ_JAVHUY010000056.1"/>
</dbReference>